<protein>
    <submittedName>
        <fullName evidence="5">LamG domain-containing protein</fullName>
    </submittedName>
</protein>
<comment type="caution">
    <text evidence="5">The sequence shown here is derived from an EMBL/GenBank/DDBJ whole genome shotgun (WGS) entry which is preliminary data.</text>
</comment>
<keyword evidence="1" id="KW-0732">Signal</keyword>
<evidence type="ECO:0000313" key="6">
    <source>
        <dbReference type="Proteomes" id="UP000272474"/>
    </source>
</evidence>
<dbReference type="Proteomes" id="UP000272474">
    <property type="component" value="Unassembled WGS sequence"/>
</dbReference>
<evidence type="ECO:0000256" key="2">
    <source>
        <dbReference type="ARBA" id="ARBA00023157"/>
    </source>
</evidence>
<dbReference type="SUPFAM" id="SSF49899">
    <property type="entry name" value="Concanavalin A-like lectins/glucanases"/>
    <property type="match status" value="3"/>
</dbReference>
<name>A0A3A9YIX2_9ACTN</name>
<feature type="region of interest" description="Disordered" evidence="3">
    <location>
        <begin position="257"/>
        <end position="286"/>
    </location>
</feature>
<dbReference type="Pfam" id="PF13385">
    <property type="entry name" value="Laminin_G_3"/>
    <property type="match status" value="3"/>
</dbReference>
<sequence>MRQGRRGSWGRVAALGVSAAVAAGLVPGLVSASAAGAAESAYVQSADPGAQQYDPQARPETAEAIALAEARDTGENVEVESLRSEAGEVFATPEGELEAYEYLRPVWARVDGEWQAVDTDLQVRDDGTIAPRAAAAQLTFSGGGDGALVELERSGRQLALEWPGTLPEPELVGNVAIYHDILPDVDLRLEAQPDGFSQLIVVNSAEAAANPALTQLHLGLDTAGVETEVTEDGGIEALDANADSAVFEAPVPLMWDSSGGSTDGAARAEAEDDAPVGEPGAGESGNLARVGAQVNVEQDTLTLTPDEEVLLGEDTVYPVYIDPQWHTPRSAAWTMVSRYWADSPQWKFNGDSNAGMGYCGWAGCKPQDLKRLMYRLPTDRFAGTRILSAEFSVRNVHSTSCEPQDVELWRTGDIGAGTTWNSQDNSSFWVQRLATESFAYGYEGCAQADAEFDVSAAVQAAADSGRSTLTFGLKAGDESDPLSWKRFSDQAHLRVRYNRVPDQVRPAQLVMEYGGVCKTSDNAARVRRLGRIFANNVTDPDGDSVAVEFAARWDAGDGRGDVVRWESGLTTARESGAQFGVDLPDDLPGDTDIEWAVRAYDGSSYSRWSSTGTGNYTCHFVHDVSVPAGPDVSSAHYPASDPSDPLDAWYQGTGHYGAFTLTAADDDVSRYRYALDADPPESEVATTQGAPQVVNLVPPKPGLHFITAQAVDGAGHVSETTTYQFRVTAGASPRGSWQMDEAAGATAAEPATQARWATVHGGTTLGVEGAVGTAAHFDGTSGYLSTDGPVIGTNSAFSVSAWVKLDEKPDSAAVIATQTGTFRPGFELYYSAAQDSWAFNQYRSDQDGDNSTARVLASGVEVVAGRWTHLVGSYDPGGGLLRLFVDGQLAGTAAYSNAWNARGPVQIGAGRSGDQNRSFFPGAIDEVQIFDLHMASEATHVAKLYNKERLHDSGRPAVALFPLDEQSGQRVSASSDVLPATFHGGAEAGDEGVRARALRLNGTDGYADTGTALVNTGRNFAISAWVKLDSKPGSAAVVATQTGTYAPGLELYYSAANDRWAFDQYSDDSPDASPVRAMQPEGESAQAGVWTHLVGVHDAYQDSLTLYVNGEKAGTAALDTPFNATGPVQIGAGRYNGALGAFFPGTIDDVRLFDRILTDYEVQQIYHQAPRVQARWQLDTVDSEDVPSMPDATSRGNDLFLWGGAGASPGFVDEASLYVDGGGGYAYTPSVPVDTSTSFTVMGFVRAASPPSEPASVLSAVGRQESAFAIRFIPDASQDGFGRWEVTLADQDSPEANVTHVAHQRLYDVREWHHLALVHDGFAARARLYVDGELEEVTCLDAEDSTCSAGASWADNVFPFQATSSLHLGRSMTDGVWREPWPGALDDVWLVQGVLSDEQIRHFSLGLRDAPTAIPQTE</sequence>
<dbReference type="Gene3D" id="2.60.120.200">
    <property type="match status" value="3"/>
</dbReference>
<evidence type="ECO:0000256" key="1">
    <source>
        <dbReference type="ARBA" id="ARBA00022729"/>
    </source>
</evidence>
<dbReference type="GO" id="GO:0006955">
    <property type="term" value="P:immune response"/>
    <property type="evidence" value="ECO:0007669"/>
    <property type="project" value="InterPro"/>
</dbReference>
<evidence type="ECO:0000256" key="3">
    <source>
        <dbReference type="SAM" id="MobiDB-lite"/>
    </source>
</evidence>
<dbReference type="OrthoDB" id="176279at2"/>
<accession>A0A3A9YIX2</accession>
<keyword evidence="6" id="KW-1185">Reference proteome</keyword>
<gene>
    <name evidence="5" type="ORF">D7294_29625</name>
</gene>
<dbReference type="EMBL" id="RBAL01000031">
    <property type="protein sequence ID" value="RKN36771.1"/>
    <property type="molecule type" value="Genomic_DNA"/>
</dbReference>
<keyword evidence="2" id="KW-1015">Disulfide bond</keyword>
<feature type="domain" description="LamG-like jellyroll fold" evidence="4">
    <location>
        <begin position="1018"/>
        <end position="1160"/>
    </location>
</feature>
<organism evidence="5 6">
    <name type="scientific">Streptomyces hoynatensis</name>
    <dbReference type="NCBI Taxonomy" id="1141874"/>
    <lineage>
        <taxon>Bacteria</taxon>
        <taxon>Bacillati</taxon>
        <taxon>Actinomycetota</taxon>
        <taxon>Actinomycetes</taxon>
        <taxon>Kitasatosporales</taxon>
        <taxon>Streptomycetaceae</taxon>
        <taxon>Streptomyces</taxon>
    </lineage>
</organism>
<feature type="domain" description="LamG-like jellyroll fold" evidence="4">
    <location>
        <begin position="795"/>
        <end position="937"/>
    </location>
</feature>
<reference evidence="5 6" key="1">
    <citation type="journal article" date="2014" name="Int. J. Syst. Evol. Microbiol.">
        <title>Streptomyces hoynatensis sp. nov., isolated from deep marine sediment.</title>
        <authorList>
            <person name="Veyisoglu A."/>
            <person name="Sahin N."/>
        </authorList>
    </citation>
    <scope>NUCLEOTIDE SEQUENCE [LARGE SCALE GENOMIC DNA]</scope>
    <source>
        <strain evidence="5 6">KCTC 29097</strain>
    </source>
</reference>
<proteinExistence type="predicted"/>
<dbReference type="PANTHER" id="PTHR46943">
    <property type="entry name" value="PENTRAXIN-RELATED PROTEIN PTX3"/>
    <property type="match status" value="1"/>
</dbReference>
<dbReference type="SMART" id="SM00560">
    <property type="entry name" value="LamGL"/>
    <property type="match status" value="2"/>
</dbReference>
<dbReference type="InterPro" id="IPR042837">
    <property type="entry name" value="PTX3"/>
</dbReference>
<dbReference type="PANTHER" id="PTHR46943:SF1">
    <property type="entry name" value="PENTRAXIN-RELATED PROTEIN PTX3"/>
    <property type="match status" value="1"/>
</dbReference>
<dbReference type="InterPro" id="IPR013320">
    <property type="entry name" value="ConA-like_dom_sf"/>
</dbReference>
<evidence type="ECO:0000259" key="4">
    <source>
        <dbReference type="SMART" id="SM00560"/>
    </source>
</evidence>
<evidence type="ECO:0000313" key="5">
    <source>
        <dbReference type="EMBL" id="RKN36771.1"/>
    </source>
</evidence>
<dbReference type="InterPro" id="IPR006558">
    <property type="entry name" value="LamG-like"/>
</dbReference>